<evidence type="ECO:0000256" key="2">
    <source>
        <dbReference type="ARBA" id="ARBA00023015"/>
    </source>
</evidence>
<dbReference type="Pfam" id="PF00126">
    <property type="entry name" value="HTH_1"/>
    <property type="match status" value="1"/>
</dbReference>
<keyword evidence="3" id="KW-0238">DNA-binding</keyword>
<feature type="domain" description="HTH lysR-type" evidence="5">
    <location>
        <begin position="18"/>
        <end position="75"/>
    </location>
</feature>
<dbReference type="InterPro" id="IPR036388">
    <property type="entry name" value="WH-like_DNA-bd_sf"/>
</dbReference>
<dbReference type="InterPro" id="IPR036390">
    <property type="entry name" value="WH_DNA-bd_sf"/>
</dbReference>
<dbReference type="Gene3D" id="3.40.190.290">
    <property type="match status" value="1"/>
</dbReference>
<evidence type="ECO:0000259" key="5">
    <source>
        <dbReference type="PROSITE" id="PS50931"/>
    </source>
</evidence>
<keyword evidence="7" id="KW-1185">Reference proteome</keyword>
<evidence type="ECO:0000256" key="3">
    <source>
        <dbReference type="ARBA" id="ARBA00023125"/>
    </source>
</evidence>
<dbReference type="InterPro" id="IPR005119">
    <property type="entry name" value="LysR_subst-bd"/>
</dbReference>
<evidence type="ECO:0000313" key="6">
    <source>
        <dbReference type="EMBL" id="QEE21840.1"/>
    </source>
</evidence>
<keyword evidence="2" id="KW-0805">Transcription regulation</keyword>
<protein>
    <submittedName>
        <fullName evidence="6">LysR family transcriptional regulator</fullName>
    </submittedName>
</protein>
<gene>
    <name evidence="6" type="ORF">FNA67_17340</name>
</gene>
<dbReference type="RefSeq" id="WP_147657236.1">
    <property type="nucleotide sequence ID" value="NZ_BMFM01000002.1"/>
</dbReference>
<name>A0A5B9DR01_9HYPH</name>
<dbReference type="SUPFAM" id="SSF46785">
    <property type="entry name" value="Winged helix' DNA-binding domain"/>
    <property type="match status" value="1"/>
</dbReference>
<dbReference type="PANTHER" id="PTHR30427">
    <property type="entry name" value="TRANSCRIPTIONAL ACTIVATOR PROTEIN LYSR"/>
    <property type="match status" value="1"/>
</dbReference>
<dbReference type="GO" id="GO:0009089">
    <property type="term" value="P:lysine biosynthetic process via diaminopimelate"/>
    <property type="evidence" value="ECO:0007669"/>
    <property type="project" value="TreeGrafter"/>
</dbReference>
<evidence type="ECO:0000256" key="4">
    <source>
        <dbReference type="ARBA" id="ARBA00023163"/>
    </source>
</evidence>
<dbReference type="AlphaFoldDB" id="A0A5B9DR01"/>
<dbReference type="PROSITE" id="PS50931">
    <property type="entry name" value="HTH_LYSR"/>
    <property type="match status" value="1"/>
</dbReference>
<dbReference type="PRINTS" id="PR00039">
    <property type="entry name" value="HTHLYSR"/>
</dbReference>
<dbReference type="GO" id="GO:0043565">
    <property type="term" value="F:sequence-specific DNA binding"/>
    <property type="evidence" value="ECO:0007669"/>
    <property type="project" value="TreeGrafter"/>
</dbReference>
<dbReference type="SUPFAM" id="SSF53850">
    <property type="entry name" value="Periplasmic binding protein-like II"/>
    <property type="match status" value="1"/>
</dbReference>
<reference evidence="6 7" key="1">
    <citation type="journal article" date="2015" name="Int. J. Syst. Evol. Microbiol.">
        <title>Youhaiella tibetensis gen. nov., sp. nov., isolated from subsurface sediment.</title>
        <authorList>
            <person name="Wang Y.X."/>
            <person name="Huang F.Q."/>
            <person name="Nogi Y."/>
            <person name="Pang S.J."/>
            <person name="Wang P.K."/>
            <person name="Lv J."/>
        </authorList>
    </citation>
    <scope>NUCLEOTIDE SEQUENCE [LARGE SCALE GENOMIC DNA]</scope>
    <source>
        <strain evidence="7">fig4</strain>
    </source>
</reference>
<dbReference type="Proteomes" id="UP000321062">
    <property type="component" value="Chromosome"/>
</dbReference>
<evidence type="ECO:0000256" key="1">
    <source>
        <dbReference type="ARBA" id="ARBA00009437"/>
    </source>
</evidence>
<evidence type="ECO:0000313" key="7">
    <source>
        <dbReference type="Proteomes" id="UP000321062"/>
    </source>
</evidence>
<dbReference type="InterPro" id="IPR000847">
    <property type="entry name" value="LysR_HTH_N"/>
</dbReference>
<dbReference type="PANTHER" id="PTHR30427:SF1">
    <property type="entry name" value="TRANSCRIPTIONAL ACTIVATOR PROTEIN LYSR"/>
    <property type="match status" value="1"/>
</dbReference>
<dbReference type="KEGG" id="yti:FNA67_17340"/>
<dbReference type="EMBL" id="CP041690">
    <property type="protein sequence ID" value="QEE21840.1"/>
    <property type="molecule type" value="Genomic_DNA"/>
</dbReference>
<dbReference type="GO" id="GO:0010628">
    <property type="term" value="P:positive regulation of gene expression"/>
    <property type="evidence" value="ECO:0007669"/>
    <property type="project" value="TreeGrafter"/>
</dbReference>
<proteinExistence type="inferred from homology"/>
<organism evidence="6 7">
    <name type="scientific">Paradevosia tibetensis</name>
    <dbReference type="NCBI Taxonomy" id="1447062"/>
    <lineage>
        <taxon>Bacteria</taxon>
        <taxon>Pseudomonadati</taxon>
        <taxon>Pseudomonadota</taxon>
        <taxon>Alphaproteobacteria</taxon>
        <taxon>Hyphomicrobiales</taxon>
        <taxon>Devosiaceae</taxon>
        <taxon>Paradevosia</taxon>
    </lineage>
</organism>
<accession>A0A5B9DR01</accession>
<dbReference type="OrthoDB" id="7492271at2"/>
<dbReference type="Pfam" id="PF03466">
    <property type="entry name" value="LysR_substrate"/>
    <property type="match status" value="1"/>
</dbReference>
<comment type="similarity">
    <text evidence="1">Belongs to the LysR transcriptional regulatory family.</text>
</comment>
<dbReference type="GO" id="GO:0003700">
    <property type="term" value="F:DNA-binding transcription factor activity"/>
    <property type="evidence" value="ECO:0007669"/>
    <property type="project" value="InterPro"/>
</dbReference>
<dbReference type="Gene3D" id="1.10.10.10">
    <property type="entry name" value="Winged helix-like DNA-binding domain superfamily/Winged helix DNA-binding domain"/>
    <property type="match status" value="1"/>
</dbReference>
<sequence>MSNIVSTHQYNSNSWWLMNIRQIEAFHAVMETGSATRAAERLNISQPAVSKLVKSFSESCGFRLFQRKGGQLVPTREAQILATEVTKVFAGAGRIKEVARALRSHEWGDISIAAPPAFAIRFLPQLLAENMQMPDLRMQVLSRPSPQIIDMVATQQVDIGLSAIAVDHPDIESRLLVTFPLICLLPAGHQLADRDELHVNDLRNEPFISLPSSDCSFSRAERWFQLLGGTMKRRIEVPFSETAAMLVAQGAGIAVVPPIAGMDIDPNLVVRRKLLPAEYTDLWLLKPRLRHTPLVVGYIEKLLADACDTIEGDFRARSDRGAFDSRLPEDFSEELS</sequence>
<keyword evidence="4" id="KW-0804">Transcription</keyword>